<keyword evidence="12" id="KW-1133">Transmembrane helix</keyword>
<dbReference type="PANTHER" id="PTHR20961">
    <property type="entry name" value="GLYCOSYLTRANSFERASE"/>
    <property type="match status" value="1"/>
</dbReference>
<evidence type="ECO:0000313" key="15">
    <source>
        <dbReference type="Proteomes" id="UP000597762"/>
    </source>
</evidence>
<gene>
    <name evidence="14" type="ORF">SPHA_5477</name>
</gene>
<evidence type="ECO:0000256" key="11">
    <source>
        <dbReference type="SAM" id="MobiDB-lite"/>
    </source>
</evidence>
<dbReference type="Pfam" id="PF04577">
    <property type="entry name" value="Glyco_transf_61"/>
    <property type="match status" value="1"/>
</dbReference>
<evidence type="ECO:0000256" key="8">
    <source>
        <dbReference type="ARBA" id="ARBA00042574"/>
    </source>
</evidence>
<protein>
    <recommendedName>
        <fullName evidence="7">EGF domain-specific O-linked N-acetylglucosamine transferase</fullName>
        <ecNumber evidence="1">2.4.1.255</ecNumber>
    </recommendedName>
    <alternativeName>
        <fullName evidence="8">Extracellular O-linked N-acetylglucosamine transferase</fullName>
    </alternativeName>
</protein>
<feature type="transmembrane region" description="Helical" evidence="12">
    <location>
        <begin position="29"/>
        <end position="54"/>
    </location>
</feature>
<organism evidence="14 15">
    <name type="scientific">Acanthosepion pharaonis</name>
    <name type="common">Pharaoh cuttlefish</name>
    <name type="synonym">Sepia pharaonis</name>
    <dbReference type="NCBI Taxonomy" id="158019"/>
    <lineage>
        <taxon>Eukaryota</taxon>
        <taxon>Metazoa</taxon>
        <taxon>Spiralia</taxon>
        <taxon>Lophotrochozoa</taxon>
        <taxon>Mollusca</taxon>
        <taxon>Cephalopoda</taxon>
        <taxon>Coleoidea</taxon>
        <taxon>Decapodiformes</taxon>
        <taxon>Sepiida</taxon>
        <taxon>Sepiina</taxon>
        <taxon>Sepiidae</taxon>
        <taxon>Acanthosepion</taxon>
    </lineage>
</organism>
<keyword evidence="15" id="KW-1185">Reference proteome</keyword>
<evidence type="ECO:0000256" key="10">
    <source>
        <dbReference type="ARBA" id="ARBA00049432"/>
    </source>
</evidence>
<evidence type="ECO:0000256" key="1">
    <source>
        <dbReference type="ARBA" id="ARBA00011970"/>
    </source>
</evidence>
<evidence type="ECO:0000259" key="13">
    <source>
        <dbReference type="Pfam" id="PF04577"/>
    </source>
</evidence>
<feature type="region of interest" description="Disordered" evidence="11">
    <location>
        <begin position="140"/>
        <end position="168"/>
    </location>
</feature>
<evidence type="ECO:0000256" key="5">
    <source>
        <dbReference type="ARBA" id="ARBA00022824"/>
    </source>
</evidence>
<keyword evidence="12" id="KW-0472">Membrane</keyword>
<dbReference type="AlphaFoldDB" id="A0A812ARK0"/>
<dbReference type="OrthoDB" id="529273at2759"/>
<evidence type="ECO:0000313" key="14">
    <source>
        <dbReference type="EMBL" id="CAE1157923.1"/>
    </source>
</evidence>
<evidence type="ECO:0000256" key="3">
    <source>
        <dbReference type="ARBA" id="ARBA00022679"/>
    </source>
</evidence>
<keyword evidence="4" id="KW-0732">Signal</keyword>
<keyword evidence="5" id="KW-0256">Endoplasmic reticulum</keyword>
<sequence length="591" mass="66051">MIRRWASRPKLLMCCCCHCVARKRKSSSLITLVCTGFLVLAVTTVLISCLGLLFASHTSAGVVVDEYGDGGRRRRDSIDTGTRRQTHAYNHSVPIDGSGNHDATKLTASPGSGIRFWAAAAAVQSAVHHISNLALSTLNEPANGTQKQNSSEYPLNRTGQEATTSARPSERYQFFSPVEAKAIYKAVDSNAIIKLLMTKTRTLCDGHLNLYGSCLVELLNVTIVRRYATNVRGGEKLESVLGQKEKMEYFSVTRGFYSMSLCSDGDLRTASGVADKYLRPWVKSIKTGGNLTSDDGHPPAYWAGLSITIVRNEYANLYWTLIDIYDIFLLAHGFLVRPQYVTVIIMDAHPQGLLDPLWSLVFGKVVRFKELPPAVTFKQMVWSMHRSKGPLAHIISAYQLRVPFLEDLRDVIQKKLHVVQSTASVQNKCATNSSLNILFVLRRDYVAHARNPTGKILRKLSNEQEILQAVTDAYRTHSVAGLQLETVSIDDQIRNISNTDILIGVHGAGLAHVIFQQVGRAVIEIFPSAYGIYKNDHFERLARWSGVHYLKFHNVNQRLQDRRAEFIRLQPRTIIVLIKNAISLICKQFNL</sequence>
<keyword evidence="12" id="KW-0812">Transmembrane</keyword>
<dbReference type="InterPro" id="IPR007657">
    <property type="entry name" value="Glycosyltransferase_61"/>
</dbReference>
<dbReference type="EC" id="2.4.1.255" evidence="1"/>
<evidence type="ECO:0000256" key="7">
    <source>
        <dbReference type="ARBA" id="ARBA00040944"/>
    </source>
</evidence>
<keyword evidence="3 14" id="KW-0808">Transferase</keyword>
<dbReference type="Proteomes" id="UP000597762">
    <property type="component" value="Unassembled WGS sequence"/>
</dbReference>
<feature type="region of interest" description="Disordered" evidence="11">
    <location>
        <begin position="72"/>
        <end position="94"/>
    </location>
</feature>
<name>A0A812ARK0_ACAPH</name>
<comment type="catalytic activity">
    <reaction evidence="9">
        <text>L-seryl-[protein] + UDP-N-acetyl-alpha-D-glucosamine = 3-O-(N-acetyl-beta-D-glucosaminyl)-L-seryl-[protein] + UDP + H(+)</text>
        <dbReference type="Rhea" id="RHEA:48904"/>
        <dbReference type="Rhea" id="RHEA-COMP:9863"/>
        <dbReference type="Rhea" id="RHEA-COMP:12251"/>
        <dbReference type="ChEBI" id="CHEBI:15378"/>
        <dbReference type="ChEBI" id="CHEBI:29999"/>
        <dbReference type="ChEBI" id="CHEBI:57705"/>
        <dbReference type="ChEBI" id="CHEBI:58223"/>
        <dbReference type="ChEBI" id="CHEBI:90838"/>
        <dbReference type="EC" id="2.4.1.255"/>
    </reaction>
</comment>
<evidence type="ECO:0000256" key="2">
    <source>
        <dbReference type="ARBA" id="ARBA00022676"/>
    </source>
</evidence>
<proteinExistence type="predicted"/>
<keyword evidence="2 14" id="KW-0328">Glycosyltransferase</keyword>
<comment type="caution">
    <text evidence="14">The sequence shown here is derived from an EMBL/GenBank/DDBJ whole genome shotgun (WGS) entry which is preliminary data.</text>
</comment>
<dbReference type="GO" id="GO:0097363">
    <property type="term" value="F:protein O-acetylglucosaminyltransferase activity"/>
    <property type="evidence" value="ECO:0007669"/>
    <property type="project" value="UniProtKB-EC"/>
</dbReference>
<evidence type="ECO:0000256" key="6">
    <source>
        <dbReference type="ARBA" id="ARBA00023180"/>
    </source>
</evidence>
<evidence type="ECO:0000256" key="4">
    <source>
        <dbReference type="ARBA" id="ARBA00022729"/>
    </source>
</evidence>
<reference evidence="14" key="1">
    <citation type="submission" date="2021-01" db="EMBL/GenBank/DDBJ databases">
        <authorList>
            <person name="Li R."/>
            <person name="Bekaert M."/>
        </authorList>
    </citation>
    <scope>NUCLEOTIDE SEQUENCE</scope>
    <source>
        <strain evidence="14">Farmed</strain>
    </source>
</reference>
<keyword evidence="6" id="KW-0325">Glycoprotein</keyword>
<dbReference type="EMBL" id="CAHIKZ030000181">
    <property type="protein sequence ID" value="CAE1157923.1"/>
    <property type="molecule type" value="Genomic_DNA"/>
</dbReference>
<evidence type="ECO:0000256" key="9">
    <source>
        <dbReference type="ARBA" id="ARBA00048317"/>
    </source>
</evidence>
<feature type="domain" description="Glycosyltransferase 61 catalytic" evidence="13">
    <location>
        <begin position="401"/>
        <end position="523"/>
    </location>
</feature>
<evidence type="ECO:0000256" key="12">
    <source>
        <dbReference type="SAM" id="Phobius"/>
    </source>
</evidence>
<dbReference type="PANTHER" id="PTHR20961:SF148">
    <property type="entry name" value="EGF DOMAIN-SPECIFIC O-LINKED N-ACETYLGLUCOSAMINE TRANSFERASE"/>
    <property type="match status" value="1"/>
</dbReference>
<accession>A0A812ARK0</accession>
<feature type="compositionally biased region" description="Polar residues" evidence="11">
    <location>
        <begin position="140"/>
        <end position="167"/>
    </location>
</feature>
<comment type="catalytic activity">
    <reaction evidence="10">
        <text>L-threonyl-[protein] + UDP-N-acetyl-alpha-D-glucosamine = 3-O-(N-acetyl-beta-D-glucosaminyl)-L-threonyl-[protein] + UDP + H(+)</text>
        <dbReference type="Rhea" id="RHEA:48908"/>
        <dbReference type="Rhea" id="RHEA-COMP:11060"/>
        <dbReference type="Rhea" id="RHEA-COMP:12252"/>
        <dbReference type="ChEBI" id="CHEBI:15378"/>
        <dbReference type="ChEBI" id="CHEBI:30013"/>
        <dbReference type="ChEBI" id="CHEBI:57705"/>
        <dbReference type="ChEBI" id="CHEBI:58223"/>
        <dbReference type="ChEBI" id="CHEBI:90840"/>
        <dbReference type="EC" id="2.4.1.255"/>
    </reaction>
</comment>
<dbReference type="InterPro" id="IPR049625">
    <property type="entry name" value="Glyco_transf_61_cat"/>
</dbReference>